<dbReference type="Proteomes" id="UP000008021">
    <property type="component" value="Chromosome 4"/>
</dbReference>
<evidence type="ECO:0000313" key="2">
    <source>
        <dbReference type="Proteomes" id="UP000008021"/>
    </source>
</evidence>
<evidence type="ECO:0000313" key="1">
    <source>
        <dbReference type="EnsemblPlants" id="OMERI04G15950.1"/>
    </source>
</evidence>
<keyword evidence="2" id="KW-1185">Reference proteome</keyword>
<protein>
    <submittedName>
        <fullName evidence="1">Uncharacterized protein</fullName>
    </submittedName>
</protein>
<reference evidence="1" key="1">
    <citation type="submission" date="2015-04" db="UniProtKB">
        <authorList>
            <consortium name="EnsemblPlants"/>
        </authorList>
    </citation>
    <scope>IDENTIFICATION</scope>
</reference>
<dbReference type="EnsemblPlants" id="OMERI04G15950.1">
    <property type="protein sequence ID" value="OMERI04G15950.1"/>
    <property type="gene ID" value="OMERI04G15950"/>
</dbReference>
<reference evidence="1" key="2">
    <citation type="submission" date="2018-05" db="EMBL/GenBank/DDBJ databases">
        <title>OmerRS3 (Oryza meridionalis Reference Sequence Version 3).</title>
        <authorList>
            <person name="Zhang J."/>
            <person name="Kudrna D."/>
            <person name="Lee S."/>
            <person name="Talag J."/>
            <person name="Welchert J."/>
            <person name="Wing R.A."/>
        </authorList>
    </citation>
    <scope>NUCLEOTIDE SEQUENCE [LARGE SCALE GENOMIC DNA]</scope>
    <source>
        <strain evidence="1">cv. OR44</strain>
    </source>
</reference>
<accession>A0A0E0DG91</accession>
<proteinExistence type="predicted"/>
<organism evidence="1">
    <name type="scientific">Oryza meridionalis</name>
    <dbReference type="NCBI Taxonomy" id="40149"/>
    <lineage>
        <taxon>Eukaryota</taxon>
        <taxon>Viridiplantae</taxon>
        <taxon>Streptophyta</taxon>
        <taxon>Embryophyta</taxon>
        <taxon>Tracheophyta</taxon>
        <taxon>Spermatophyta</taxon>
        <taxon>Magnoliopsida</taxon>
        <taxon>Liliopsida</taxon>
        <taxon>Poales</taxon>
        <taxon>Poaceae</taxon>
        <taxon>BOP clade</taxon>
        <taxon>Oryzoideae</taxon>
        <taxon>Oryzeae</taxon>
        <taxon>Oryzinae</taxon>
        <taxon>Oryza</taxon>
    </lineage>
</organism>
<sequence length="28" mass="3477">MQNGRLWYLLLQMELSTSRKLKPWNLEK</sequence>
<dbReference type="HOGENOM" id="CLU_3413491_0_0_1"/>
<name>A0A0E0DG91_9ORYZ</name>
<dbReference type="Gramene" id="OMERI04G15950.1">
    <property type="protein sequence ID" value="OMERI04G15950.1"/>
    <property type="gene ID" value="OMERI04G15950"/>
</dbReference>
<dbReference type="AlphaFoldDB" id="A0A0E0DG91"/>